<keyword evidence="1" id="KW-0472">Membrane</keyword>
<organism evidence="2 3">
    <name type="scientific">Taibaiella soli</name>
    <dbReference type="NCBI Taxonomy" id="1649169"/>
    <lineage>
        <taxon>Bacteria</taxon>
        <taxon>Pseudomonadati</taxon>
        <taxon>Bacteroidota</taxon>
        <taxon>Chitinophagia</taxon>
        <taxon>Chitinophagales</taxon>
        <taxon>Chitinophagaceae</taxon>
        <taxon>Taibaiella</taxon>
    </lineage>
</organism>
<comment type="caution">
    <text evidence="2">The sequence shown here is derived from an EMBL/GenBank/DDBJ whole genome shotgun (WGS) entry which is preliminary data.</text>
</comment>
<name>A0A2W2AWP9_9BACT</name>
<feature type="transmembrane region" description="Helical" evidence="1">
    <location>
        <begin position="20"/>
        <end position="42"/>
    </location>
</feature>
<proteinExistence type="predicted"/>
<accession>A0A2W2AWP9</accession>
<sequence length="214" mass="24516">MNFELPLVEEKIKPHQVTALHLIIGFTLCGIGGVCFLLGAYLQFWSKTIFHSAAIPGGFYLLAGLFILGVAFYRNRWLQQPAVNFKFRILELALVLAPALYVANLKWWMPAGVLGVIVLAVCFGIYWERQKNVTLTVEVAKEGIKLPVIARKRNIHWQDVEKVLLRYGTLTIDCVDNSLYQWNISANNVNKEQFELFCLEQIEEGKTKRDKNDW</sequence>
<protein>
    <submittedName>
        <fullName evidence="2">Uncharacterized protein</fullName>
    </submittedName>
</protein>
<feature type="transmembrane region" description="Helical" evidence="1">
    <location>
        <begin position="85"/>
        <end position="101"/>
    </location>
</feature>
<keyword evidence="3" id="KW-1185">Reference proteome</keyword>
<dbReference type="OrthoDB" id="675987at2"/>
<evidence type="ECO:0000313" key="2">
    <source>
        <dbReference type="EMBL" id="PZF72404.1"/>
    </source>
</evidence>
<evidence type="ECO:0000313" key="3">
    <source>
        <dbReference type="Proteomes" id="UP000248745"/>
    </source>
</evidence>
<dbReference type="RefSeq" id="WP_110999499.1">
    <property type="nucleotide sequence ID" value="NZ_QKTW01000018.1"/>
</dbReference>
<gene>
    <name evidence="2" type="ORF">DN068_13705</name>
</gene>
<feature type="transmembrane region" description="Helical" evidence="1">
    <location>
        <begin position="48"/>
        <end position="73"/>
    </location>
</feature>
<feature type="transmembrane region" description="Helical" evidence="1">
    <location>
        <begin position="107"/>
        <end position="127"/>
    </location>
</feature>
<dbReference type="EMBL" id="QKTW01000018">
    <property type="protein sequence ID" value="PZF72404.1"/>
    <property type="molecule type" value="Genomic_DNA"/>
</dbReference>
<dbReference type="AlphaFoldDB" id="A0A2W2AWP9"/>
<keyword evidence="1" id="KW-1133">Transmembrane helix</keyword>
<keyword evidence="1" id="KW-0812">Transmembrane</keyword>
<reference evidence="2 3" key="1">
    <citation type="submission" date="2018-06" db="EMBL/GenBank/DDBJ databases">
        <title>Mucibacter soli gen. nov., sp. nov., a new member of the family Chitinophagaceae producing mucin.</title>
        <authorList>
            <person name="Kim M.-K."/>
            <person name="Park S."/>
            <person name="Kim T.-S."/>
            <person name="Joung Y."/>
            <person name="Han J.-H."/>
            <person name="Kim S.B."/>
        </authorList>
    </citation>
    <scope>NUCLEOTIDE SEQUENCE [LARGE SCALE GENOMIC DNA]</scope>
    <source>
        <strain evidence="2 3">R1-15</strain>
    </source>
</reference>
<dbReference type="Proteomes" id="UP000248745">
    <property type="component" value="Unassembled WGS sequence"/>
</dbReference>
<evidence type="ECO:0000256" key="1">
    <source>
        <dbReference type="SAM" id="Phobius"/>
    </source>
</evidence>